<gene>
    <name evidence="2" type="ORF">ACMD2_26872</name>
</gene>
<feature type="domain" description="Transposase-associated" evidence="1">
    <location>
        <begin position="25"/>
        <end position="94"/>
    </location>
</feature>
<dbReference type="Pfam" id="PF13963">
    <property type="entry name" value="Transpos_assoc"/>
    <property type="match status" value="1"/>
</dbReference>
<comment type="caution">
    <text evidence="2">The sequence shown here is derived from an EMBL/GenBank/DDBJ whole genome shotgun (WGS) entry which is preliminary data.</text>
</comment>
<evidence type="ECO:0000313" key="3">
    <source>
        <dbReference type="Proteomes" id="UP000092600"/>
    </source>
</evidence>
<sequence length="238" mass="27099">MPGKPRRGSSEFEGDGGSGLSRMVGLDRRSRQYLEGVGGFLDFAFRNPICSESKFWCHCVKCVNRSKLSREDVYEHLVCNGMLRGYRQWTFHGERIVQNAPSSRHRVEDNYSINVDMHQLLTDAFGCGEDVSMPCPSDSTNTPTHNGKFLYPVRIEKWIMKSTGRKWKDYKCDLKASHFDEHASLKDISSWVYKHIPQHKLLGSRAGTPNHFSGKEHPLAVDKTAGVREMRTSNGDRC</sequence>
<dbReference type="Proteomes" id="UP000092600">
    <property type="component" value="Unassembled WGS sequence"/>
</dbReference>
<dbReference type="InterPro" id="IPR029480">
    <property type="entry name" value="Transpos_assoc"/>
</dbReference>
<accession>A0A199VLS8</accession>
<dbReference type="EMBL" id="LSRQ01001365">
    <property type="protein sequence ID" value="OAY78132.1"/>
    <property type="molecule type" value="Genomic_DNA"/>
</dbReference>
<organism evidence="2 3">
    <name type="scientific">Ananas comosus</name>
    <name type="common">Pineapple</name>
    <name type="synonym">Ananas ananas</name>
    <dbReference type="NCBI Taxonomy" id="4615"/>
    <lineage>
        <taxon>Eukaryota</taxon>
        <taxon>Viridiplantae</taxon>
        <taxon>Streptophyta</taxon>
        <taxon>Embryophyta</taxon>
        <taxon>Tracheophyta</taxon>
        <taxon>Spermatophyta</taxon>
        <taxon>Magnoliopsida</taxon>
        <taxon>Liliopsida</taxon>
        <taxon>Poales</taxon>
        <taxon>Bromeliaceae</taxon>
        <taxon>Bromelioideae</taxon>
        <taxon>Ananas</taxon>
    </lineage>
</organism>
<evidence type="ECO:0000259" key="1">
    <source>
        <dbReference type="Pfam" id="PF13963"/>
    </source>
</evidence>
<dbReference type="AlphaFoldDB" id="A0A199VLS8"/>
<evidence type="ECO:0000313" key="2">
    <source>
        <dbReference type="EMBL" id="OAY78132.1"/>
    </source>
</evidence>
<protein>
    <recommendedName>
        <fullName evidence="1">Transposase-associated domain-containing protein</fullName>
    </recommendedName>
</protein>
<reference evidence="2 3" key="1">
    <citation type="journal article" date="2016" name="DNA Res.">
        <title>The draft genome of MD-2 pineapple using hybrid error correction of long reads.</title>
        <authorList>
            <person name="Redwan R.M."/>
            <person name="Saidin A."/>
            <person name="Kumar S.V."/>
        </authorList>
    </citation>
    <scope>NUCLEOTIDE SEQUENCE [LARGE SCALE GENOMIC DNA]</scope>
    <source>
        <strain evidence="3">cv. MD2</strain>
        <tissue evidence="2">Leaf</tissue>
    </source>
</reference>
<name>A0A199VLS8_ANACO</name>
<dbReference type="STRING" id="4615.A0A199VLS8"/>
<proteinExistence type="predicted"/>